<dbReference type="SMART" id="SM00065">
    <property type="entry name" value="GAF"/>
    <property type="match status" value="1"/>
</dbReference>
<feature type="domain" description="PAS" evidence="20">
    <location>
        <begin position="460"/>
        <end position="529"/>
    </location>
</feature>
<evidence type="ECO:0000256" key="12">
    <source>
        <dbReference type="ARBA" id="ARBA00022998"/>
    </source>
</evidence>
<dbReference type="PROSITE" id="PS50113">
    <property type="entry name" value="PAC"/>
    <property type="match status" value="2"/>
</dbReference>
<dbReference type="Gene3D" id="3.30.450.20">
    <property type="entry name" value="PAS domain"/>
    <property type="match status" value="3"/>
</dbReference>
<dbReference type="Pfam" id="PF01590">
    <property type="entry name" value="GAF"/>
    <property type="match status" value="1"/>
</dbReference>
<dbReference type="SUPFAM" id="SSF55073">
    <property type="entry name" value="Nucleotide cyclase"/>
    <property type="match status" value="1"/>
</dbReference>
<proteinExistence type="inferred from homology"/>
<dbReference type="InterPro" id="IPR000700">
    <property type="entry name" value="PAS-assoc_C"/>
</dbReference>
<dbReference type="GO" id="GO:0004016">
    <property type="term" value="F:adenylate cyclase activity"/>
    <property type="evidence" value="ECO:0007669"/>
    <property type="project" value="UniProtKB-EC"/>
</dbReference>
<dbReference type="CDD" id="cd06225">
    <property type="entry name" value="HAMP"/>
    <property type="match status" value="1"/>
</dbReference>
<feature type="domain" description="HAMP" evidence="23">
    <location>
        <begin position="376"/>
        <end position="437"/>
    </location>
</feature>
<dbReference type="PROSITE" id="PS00452">
    <property type="entry name" value="GUANYLATE_CYCLASE_1"/>
    <property type="match status" value="1"/>
</dbReference>
<accession>A0AAE3GWD7</accession>
<dbReference type="Gene3D" id="3.30.450.40">
    <property type="match status" value="1"/>
</dbReference>
<dbReference type="InterPro" id="IPR001610">
    <property type="entry name" value="PAC"/>
</dbReference>
<evidence type="ECO:0000256" key="19">
    <source>
        <dbReference type="SAM" id="Phobius"/>
    </source>
</evidence>
<evidence type="ECO:0000256" key="18">
    <source>
        <dbReference type="RuleBase" id="RU000405"/>
    </source>
</evidence>
<evidence type="ECO:0000256" key="16">
    <source>
        <dbReference type="ARBA" id="ARBA00032637"/>
    </source>
</evidence>
<dbReference type="SMART" id="SM00304">
    <property type="entry name" value="HAMP"/>
    <property type="match status" value="1"/>
</dbReference>
<protein>
    <recommendedName>
        <fullName evidence="4">Adenylate cyclase</fullName>
        <ecNumber evidence="3">4.6.1.1</ecNumber>
    </recommendedName>
    <alternativeName>
        <fullName evidence="15">ATP pyrophosphate-lyase</fullName>
    </alternativeName>
    <alternativeName>
        <fullName evidence="16">Adenylyl cyclase</fullName>
    </alternativeName>
</protein>
<dbReference type="PROSITE" id="PS50885">
    <property type="entry name" value="HAMP"/>
    <property type="match status" value="1"/>
</dbReference>
<dbReference type="PANTHER" id="PTHR11920">
    <property type="entry name" value="GUANYLYL CYCLASE"/>
    <property type="match status" value="1"/>
</dbReference>
<comment type="similarity">
    <text evidence="18">Belongs to the adenylyl cyclase class-4/guanylyl cyclase family.</text>
</comment>
<sequence>MLLRTLSRWFSNPSRKKLPLRLLLVVPFMLQISVAVGLTGWLSIRNGQKAINELAEQLQSEVSNRISQHLNVYLATPHQINQINLDAVELGLLNLSDFKSVGQYFWQQMKVFDVGYISFGNEEGEFIGVERLDNGQLLINEVSNKVQPGKLYIYNTDERGNRTKLIGIKEWDPRSEDWYFQPVKTGKAMWSSVYQWEDKPEVLSISSSYPVYDKKNNKIIGVLSIDHILTQVSDFLDSLNVSKSGKTFILERNGLLVASSRKDRAFTMINGQAQRLKASESSNPMIRLTTDDLLKRFGNLNKIKERKQIAFTKSDGTQQFVQITPFQDKFGLDWLIVVVVPESDFTEQINANTRIAILLSLGAIGLATGLGILTSGWITKPILRLSVASRELAEKAISPDFANKPLLEEVEVNGIAEVDVLAAAFNLMARQLHTSFNTLAKTNEQLEVRVEQRTAALHLSEEKFTLAFRASPHPIIISTMGDGRFIEVNESFLSLTGYELEEIVGRTELELNLWVNPEDRDAMFQLLERERKIRSQEFDFRIKSGEVRTGLLSAEIIKLDEGDCLLAVVNDITERKRIQDVQQERERRIRNQNAVLLELSKNHIPNSVDWQTALREITEAAVNTIDIERASIWLYNDRDSALECIDLFSRSQGTHHKGNKLSPDDYRAYFKALEEARTIATYDAYNDIRTRQLRESYSEESGLTSVLDAAIRLGGKTVGAICLDRVGEVRYWTLEERNFVGSLADLVALALEARDRQRAEEALREKEQYLRLVLDNIPQQVFWKDTDLVFLGCNKNWANYAQIESPEAVIGLTDYDLISSRDIADEFRDQDRKIMENNTPQLHVIATKQKPSADGQTIWLDISKIPIHDSYGNVIGILGVLEDITQRKRAEEALLVEQEKSERLLLNILPEVIAQQLKQNQNKLGKPNGEALIAEQFDDVTILFADIVGFTPLSSRMSPTELVHLLNQIISKFDQLSEKYGLEKIKTIGDAYMVAGGLPMPMANHAEAIAEIALEMQSCITQFQTDKGEPFQIRIGINTGAVVAGVIGTKKFIYDLWGDTVNMASRMESQGIPGGIQVTEATYNRLQDKYILEKRGAISVKGKGDMITYWLTGRGNG</sequence>
<evidence type="ECO:0000256" key="4">
    <source>
        <dbReference type="ARBA" id="ARBA00021420"/>
    </source>
</evidence>
<comment type="caution">
    <text evidence="24">The sequence shown here is derived from an EMBL/GenBank/DDBJ whole genome shotgun (WGS) entry which is preliminary data.</text>
</comment>
<dbReference type="SMART" id="SM00091">
    <property type="entry name" value="PAS"/>
    <property type="match status" value="2"/>
</dbReference>
<evidence type="ECO:0000256" key="14">
    <source>
        <dbReference type="ARBA" id="ARBA00023239"/>
    </source>
</evidence>
<comment type="catalytic activity">
    <reaction evidence="1">
        <text>ATP = 3',5'-cyclic AMP + diphosphate</text>
        <dbReference type="Rhea" id="RHEA:15389"/>
        <dbReference type="ChEBI" id="CHEBI:30616"/>
        <dbReference type="ChEBI" id="CHEBI:33019"/>
        <dbReference type="ChEBI" id="CHEBI:58165"/>
        <dbReference type="EC" id="4.6.1.1"/>
    </reaction>
</comment>
<dbReference type="InterPro" id="IPR001054">
    <property type="entry name" value="A/G_cyclase"/>
</dbReference>
<dbReference type="CDD" id="cd07302">
    <property type="entry name" value="CHD"/>
    <property type="match status" value="1"/>
</dbReference>
<dbReference type="NCBIfam" id="TIGR00229">
    <property type="entry name" value="sensory_box"/>
    <property type="match status" value="2"/>
</dbReference>
<dbReference type="CDD" id="cd00130">
    <property type="entry name" value="PAS"/>
    <property type="match status" value="2"/>
</dbReference>
<dbReference type="InterPro" id="IPR029787">
    <property type="entry name" value="Nucleotide_cyclase"/>
</dbReference>
<dbReference type="InterPro" id="IPR003018">
    <property type="entry name" value="GAF"/>
</dbReference>
<dbReference type="InterPro" id="IPR050401">
    <property type="entry name" value="Cyclic_nucleotide_synthase"/>
</dbReference>
<keyword evidence="10" id="KW-0460">Magnesium</keyword>
<dbReference type="Gene3D" id="3.30.70.1230">
    <property type="entry name" value="Nucleotide cyclase"/>
    <property type="match status" value="1"/>
</dbReference>
<feature type="transmembrane region" description="Helical" evidence="19">
    <location>
        <begin position="355"/>
        <end position="378"/>
    </location>
</feature>
<dbReference type="InterPro" id="IPR033479">
    <property type="entry name" value="dCache_1"/>
</dbReference>
<reference evidence="24" key="1">
    <citation type="submission" date="2022-06" db="EMBL/GenBank/DDBJ databases">
        <title>New cyanobacteria of genus Symplocastrum in benthos of Lake Baikal.</title>
        <authorList>
            <person name="Sorokovikova E."/>
            <person name="Tikhonova I."/>
            <person name="Krasnopeev A."/>
            <person name="Evseev P."/>
            <person name="Gladkikh A."/>
            <person name="Belykh O."/>
        </authorList>
    </citation>
    <scope>NUCLEOTIDE SEQUENCE</scope>
    <source>
        <strain evidence="24">BBK-W-15</strain>
    </source>
</reference>
<evidence type="ECO:0000256" key="15">
    <source>
        <dbReference type="ARBA" id="ARBA00032597"/>
    </source>
</evidence>
<dbReference type="PROSITE" id="PS50112">
    <property type="entry name" value="PAS"/>
    <property type="match status" value="1"/>
</dbReference>
<dbReference type="Pfam" id="PF08448">
    <property type="entry name" value="PAS_4"/>
    <property type="match status" value="1"/>
</dbReference>
<dbReference type="InterPro" id="IPR035965">
    <property type="entry name" value="PAS-like_dom_sf"/>
</dbReference>
<evidence type="ECO:0000259" key="23">
    <source>
        <dbReference type="PROSITE" id="PS50885"/>
    </source>
</evidence>
<dbReference type="InterPro" id="IPR013656">
    <property type="entry name" value="PAS_4"/>
</dbReference>
<evidence type="ECO:0000313" key="24">
    <source>
        <dbReference type="EMBL" id="MCP2731078.1"/>
    </source>
</evidence>
<feature type="domain" description="PAC" evidence="21">
    <location>
        <begin position="838"/>
        <end position="896"/>
    </location>
</feature>
<comment type="subunit">
    <text evidence="17">Homodimer. Can also exist as monomer.</text>
</comment>
<dbReference type="SMART" id="SM00086">
    <property type="entry name" value="PAC"/>
    <property type="match status" value="2"/>
</dbReference>
<dbReference type="GO" id="GO:0035556">
    <property type="term" value="P:intracellular signal transduction"/>
    <property type="evidence" value="ECO:0007669"/>
    <property type="project" value="InterPro"/>
</dbReference>
<feature type="domain" description="Guanylate cyclase" evidence="22">
    <location>
        <begin position="941"/>
        <end position="1068"/>
    </location>
</feature>
<dbReference type="GO" id="GO:0005886">
    <property type="term" value="C:plasma membrane"/>
    <property type="evidence" value="ECO:0007669"/>
    <property type="project" value="UniProtKB-SubCell"/>
</dbReference>
<feature type="domain" description="PAC" evidence="21">
    <location>
        <begin position="534"/>
        <end position="584"/>
    </location>
</feature>
<dbReference type="FunFam" id="3.30.70.1230:FF:000033">
    <property type="entry name" value="Adenylate cyclase"/>
    <property type="match status" value="1"/>
</dbReference>
<evidence type="ECO:0000256" key="1">
    <source>
        <dbReference type="ARBA" id="ARBA00001593"/>
    </source>
</evidence>
<evidence type="ECO:0000256" key="9">
    <source>
        <dbReference type="ARBA" id="ARBA00022840"/>
    </source>
</evidence>
<feature type="transmembrane region" description="Helical" evidence="19">
    <location>
        <begin position="20"/>
        <end position="44"/>
    </location>
</feature>
<keyword evidence="8" id="KW-0547">Nucleotide-binding</keyword>
<dbReference type="InterPro" id="IPR000014">
    <property type="entry name" value="PAS"/>
</dbReference>
<dbReference type="Proteomes" id="UP001204953">
    <property type="component" value="Unassembled WGS sequence"/>
</dbReference>
<name>A0AAE3GWD7_9CYAN</name>
<evidence type="ECO:0000259" key="20">
    <source>
        <dbReference type="PROSITE" id="PS50112"/>
    </source>
</evidence>
<gene>
    <name evidence="24" type="ORF">NJ959_21865</name>
</gene>
<dbReference type="Pfam" id="PF02743">
    <property type="entry name" value="dCache_1"/>
    <property type="match status" value="1"/>
</dbReference>
<evidence type="ECO:0000256" key="11">
    <source>
        <dbReference type="ARBA" id="ARBA00022989"/>
    </source>
</evidence>
<dbReference type="GO" id="GO:0006171">
    <property type="term" value="P:cAMP biosynthetic process"/>
    <property type="evidence" value="ECO:0007669"/>
    <property type="project" value="UniProtKB-KW"/>
</dbReference>
<evidence type="ECO:0000256" key="7">
    <source>
        <dbReference type="ARBA" id="ARBA00022723"/>
    </source>
</evidence>
<dbReference type="Pfam" id="PF00672">
    <property type="entry name" value="HAMP"/>
    <property type="match status" value="1"/>
</dbReference>
<evidence type="ECO:0000256" key="17">
    <source>
        <dbReference type="ARBA" id="ARBA00064436"/>
    </source>
</evidence>
<evidence type="ECO:0000256" key="2">
    <source>
        <dbReference type="ARBA" id="ARBA00004651"/>
    </source>
</evidence>
<keyword evidence="9" id="KW-0067">ATP-binding</keyword>
<dbReference type="AlphaFoldDB" id="A0AAE3GWD7"/>
<dbReference type="SMART" id="SM00044">
    <property type="entry name" value="CYCc"/>
    <property type="match status" value="1"/>
</dbReference>
<keyword evidence="6 19" id="KW-0812">Transmembrane</keyword>
<dbReference type="PANTHER" id="PTHR11920:SF335">
    <property type="entry name" value="GUANYLATE CYCLASE"/>
    <property type="match status" value="1"/>
</dbReference>
<evidence type="ECO:0000256" key="5">
    <source>
        <dbReference type="ARBA" id="ARBA00022475"/>
    </source>
</evidence>
<keyword evidence="13 19" id="KW-0472">Membrane</keyword>
<evidence type="ECO:0000256" key="8">
    <source>
        <dbReference type="ARBA" id="ARBA00022741"/>
    </source>
</evidence>
<evidence type="ECO:0000256" key="6">
    <source>
        <dbReference type="ARBA" id="ARBA00022692"/>
    </source>
</evidence>
<dbReference type="Pfam" id="PF13426">
    <property type="entry name" value="PAS_9"/>
    <property type="match status" value="1"/>
</dbReference>
<evidence type="ECO:0000313" key="25">
    <source>
        <dbReference type="Proteomes" id="UP001204953"/>
    </source>
</evidence>
<keyword evidence="7" id="KW-0479">Metal-binding</keyword>
<comment type="subcellular location">
    <subcellularLocation>
        <location evidence="2">Cell membrane</location>
        <topology evidence="2">Multi-pass membrane protein</topology>
    </subcellularLocation>
</comment>
<dbReference type="Gene3D" id="6.10.340.10">
    <property type="match status" value="1"/>
</dbReference>
<dbReference type="EMBL" id="JAMZMM010000277">
    <property type="protein sequence ID" value="MCP2731078.1"/>
    <property type="molecule type" value="Genomic_DNA"/>
</dbReference>
<dbReference type="PROSITE" id="PS50125">
    <property type="entry name" value="GUANYLATE_CYCLASE_2"/>
    <property type="match status" value="1"/>
</dbReference>
<dbReference type="InterPro" id="IPR029016">
    <property type="entry name" value="GAF-like_dom_sf"/>
</dbReference>
<dbReference type="Pfam" id="PF00211">
    <property type="entry name" value="Guanylate_cyc"/>
    <property type="match status" value="1"/>
</dbReference>
<keyword evidence="14 18" id="KW-0456">Lyase</keyword>
<organism evidence="24 25">
    <name type="scientific">Limnofasciculus baicalensis BBK-W-15</name>
    <dbReference type="NCBI Taxonomy" id="2699891"/>
    <lineage>
        <taxon>Bacteria</taxon>
        <taxon>Bacillati</taxon>
        <taxon>Cyanobacteriota</taxon>
        <taxon>Cyanophyceae</taxon>
        <taxon>Coleofasciculales</taxon>
        <taxon>Coleofasciculaceae</taxon>
        <taxon>Limnofasciculus</taxon>
        <taxon>Limnofasciculus baicalensis</taxon>
    </lineage>
</organism>
<keyword evidence="11 19" id="KW-1133">Transmembrane helix</keyword>
<dbReference type="SUPFAM" id="SSF55781">
    <property type="entry name" value="GAF domain-like"/>
    <property type="match status" value="1"/>
</dbReference>
<dbReference type="InterPro" id="IPR003660">
    <property type="entry name" value="HAMP_dom"/>
</dbReference>
<evidence type="ECO:0000256" key="3">
    <source>
        <dbReference type="ARBA" id="ARBA00012201"/>
    </source>
</evidence>
<dbReference type="InterPro" id="IPR018297">
    <property type="entry name" value="A/G_cyclase_CS"/>
</dbReference>
<dbReference type="CDD" id="cd12913">
    <property type="entry name" value="PDC1_MCP_like"/>
    <property type="match status" value="1"/>
</dbReference>
<dbReference type="EC" id="4.6.1.1" evidence="3"/>
<dbReference type="GO" id="GO:0046872">
    <property type="term" value="F:metal ion binding"/>
    <property type="evidence" value="ECO:0007669"/>
    <property type="project" value="UniProtKB-KW"/>
</dbReference>
<evidence type="ECO:0000256" key="10">
    <source>
        <dbReference type="ARBA" id="ARBA00022842"/>
    </source>
</evidence>
<evidence type="ECO:0000256" key="13">
    <source>
        <dbReference type="ARBA" id="ARBA00023136"/>
    </source>
</evidence>
<evidence type="ECO:0000259" key="22">
    <source>
        <dbReference type="PROSITE" id="PS50125"/>
    </source>
</evidence>
<dbReference type="SUPFAM" id="SSF55785">
    <property type="entry name" value="PYP-like sensor domain (PAS domain)"/>
    <property type="match status" value="2"/>
</dbReference>
<dbReference type="GO" id="GO:0005524">
    <property type="term" value="F:ATP binding"/>
    <property type="evidence" value="ECO:0007669"/>
    <property type="project" value="UniProtKB-KW"/>
</dbReference>
<evidence type="ECO:0000259" key="21">
    <source>
        <dbReference type="PROSITE" id="PS50113"/>
    </source>
</evidence>
<keyword evidence="12" id="KW-0115">cAMP biosynthesis</keyword>
<keyword evidence="5" id="KW-1003">Cell membrane</keyword>
<keyword evidence="25" id="KW-1185">Reference proteome</keyword>